<protein>
    <submittedName>
        <fullName evidence="2">Uncharacterized protein</fullName>
    </submittedName>
</protein>
<dbReference type="EMBL" id="KN822960">
    <property type="protein sequence ID" value="KIO31762.1"/>
    <property type="molecule type" value="Genomic_DNA"/>
</dbReference>
<sequence>MLCVPLIPDENSKVELAKSAVINVPDTDGDDQSLSSKVIVKGVTASLWPDKLKLPWWKKKKQPPCDEPAPPPPPPPAKPTKEVKIWIPSKTAISFQVAWWGYRLWLPPPVMHILDDKTLEASKRAAMIATALGWLINNIPLAALPLPLQPAVVLLKAVVPITGYIGGFIAWSWSQVKSFDKGSGVVLSATWLLPIALIPGSWETQNESIPIGGGETRPATPAPDAPKDGKTTPSNPNPGTPATPGTGGATTPQRQPGPSTS</sequence>
<dbReference type="HOGENOM" id="CLU_035154_0_0_1"/>
<feature type="region of interest" description="Disordered" evidence="1">
    <location>
        <begin position="206"/>
        <end position="261"/>
    </location>
</feature>
<dbReference type="Proteomes" id="UP000054248">
    <property type="component" value="Unassembled WGS sequence"/>
</dbReference>
<name>A0A0C3MDB1_9AGAM</name>
<dbReference type="OrthoDB" id="3247214at2759"/>
<dbReference type="STRING" id="1051891.A0A0C3MDB1"/>
<reference evidence="3" key="2">
    <citation type="submission" date="2015-01" db="EMBL/GenBank/DDBJ databases">
        <title>Evolutionary Origins and Diversification of the Mycorrhizal Mutualists.</title>
        <authorList>
            <consortium name="DOE Joint Genome Institute"/>
            <consortium name="Mycorrhizal Genomics Consortium"/>
            <person name="Kohler A."/>
            <person name="Kuo A."/>
            <person name="Nagy L.G."/>
            <person name="Floudas D."/>
            <person name="Copeland A."/>
            <person name="Barry K.W."/>
            <person name="Cichocki N."/>
            <person name="Veneault-Fourrey C."/>
            <person name="LaButti K."/>
            <person name="Lindquist E.A."/>
            <person name="Lipzen A."/>
            <person name="Lundell T."/>
            <person name="Morin E."/>
            <person name="Murat C."/>
            <person name="Riley R."/>
            <person name="Ohm R."/>
            <person name="Sun H."/>
            <person name="Tunlid A."/>
            <person name="Henrissat B."/>
            <person name="Grigoriev I.V."/>
            <person name="Hibbett D.S."/>
            <person name="Martin F."/>
        </authorList>
    </citation>
    <scope>NUCLEOTIDE SEQUENCE [LARGE SCALE GENOMIC DNA]</scope>
    <source>
        <strain evidence="3">MUT 4182</strain>
    </source>
</reference>
<evidence type="ECO:0000313" key="2">
    <source>
        <dbReference type="EMBL" id="KIO31762.1"/>
    </source>
</evidence>
<feature type="compositionally biased region" description="Pro residues" evidence="1">
    <location>
        <begin position="65"/>
        <end position="78"/>
    </location>
</feature>
<reference evidence="2 3" key="1">
    <citation type="submission" date="2014-04" db="EMBL/GenBank/DDBJ databases">
        <authorList>
            <consortium name="DOE Joint Genome Institute"/>
            <person name="Kuo A."/>
            <person name="Girlanda M."/>
            <person name="Perotto S."/>
            <person name="Kohler A."/>
            <person name="Nagy L.G."/>
            <person name="Floudas D."/>
            <person name="Copeland A."/>
            <person name="Barry K.W."/>
            <person name="Cichocki N."/>
            <person name="Veneault-Fourrey C."/>
            <person name="LaButti K."/>
            <person name="Lindquist E.A."/>
            <person name="Lipzen A."/>
            <person name="Lundell T."/>
            <person name="Morin E."/>
            <person name="Murat C."/>
            <person name="Sun H."/>
            <person name="Tunlid A."/>
            <person name="Henrissat B."/>
            <person name="Grigoriev I.V."/>
            <person name="Hibbett D.S."/>
            <person name="Martin F."/>
            <person name="Nordberg H.P."/>
            <person name="Cantor M.N."/>
            <person name="Hua S.X."/>
        </authorList>
    </citation>
    <scope>NUCLEOTIDE SEQUENCE [LARGE SCALE GENOMIC DNA]</scope>
    <source>
        <strain evidence="2 3">MUT 4182</strain>
    </source>
</reference>
<proteinExistence type="predicted"/>
<feature type="compositionally biased region" description="Low complexity" evidence="1">
    <location>
        <begin position="242"/>
        <end position="261"/>
    </location>
</feature>
<keyword evidence="3" id="KW-1185">Reference proteome</keyword>
<dbReference type="AlphaFoldDB" id="A0A0C3MDB1"/>
<evidence type="ECO:0000256" key="1">
    <source>
        <dbReference type="SAM" id="MobiDB-lite"/>
    </source>
</evidence>
<evidence type="ECO:0000313" key="3">
    <source>
        <dbReference type="Proteomes" id="UP000054248"/>
    </source>
</evidence>
<gene>
    <name evidence="2" type="ORF">M407DRAFT_124433</name>
</gene>
<organism evidence="2 3">
    <name type="scientific">Tulasnella calospora MUT 4182</name>
    <dbReference type="NCBI Taxonomy" id="1051891"/>
    <lineage>
        <taxon>Eukaryota</taxon>
        <taxon>Fungi</taxon>
        <taxon>Dikarya</taxon>
        <taxon>Basidiomycota</taxon>
        <taxon>Agaricomycotina</taxon>
        <taxon>Agaricomycetes</taxon>
        <taxon>Cantharellales</taxon>
        <taxon>Tulasnellaceae</taxon>
        <taxon>Tulasnella</taxon>
    </lineage>
</organism>
<feature type="region of interest" description="Disordered" evidence="1">
    <location>
        <begin position="59"/>
        <end position="80"/>
    </location>
</feature>
<accession>A0A0C3MDB1</accession>